<dbReference type="InterPro" id="IPR036291">
    <property type="entry name" value="NAD(P)-bd_dom_sf"/>
</dbReference>
<dbReference type="SUPFAM" id="SSF51735">
    <property type="entry name" value="NAD(P)-binding Rossmann-fold domains"/>
    <property type="match status" value="1"/>
</dbReference>
<gene>
    <name evidence="1" type="ORF">GCM10022247_27060</name>
</gene>
<dbReference type="PANTHER" id="PTHR43781">
    <property type="entry name" value="SACCHAROPINE DEHYDROGENASE"/>
    <property type="match status" value="1"/>
</dbReference>
<evidence type="ECO:0000313" key="1">
    <source>
        <dbReference type="EMBL" id="GAA4004622.1"/>
    </source>
</evidence>
<dbReference type="EMBL" id="BAABAL010000008">
    <property type="protein sequence ID" value="GAA4004622.1"/>
    <property type="molecule type" value="Genomic_DNA"/>
</dbReference>
<organism evidence="1 2">
    <name type="scientific">Allokutzneria multivorans</name>
    <dbReference type="NCBI Taxonomy" id="1142134"/>
    <lineage>
        <taxon>Bacteria</taxon>
        <taxon>Bacillati</taxon>
        <taxon>Actinomycetota</taxon>
        <taxon>Actinomycetes</taxon>
        <taxon>Pseudonocardiales</taxon>
        <taxon>Pseudonocardiaceae</taxon>
        <taxon>Allokutzneria</taxon>
    </lineage>
</organism>
<comment type="caution">
    <text evidence="1">The sequence shown here is derived from an EMBL/GenBank/DDBJ whole genome shotgun (WGS) entry which is preliminary data.</text>
</comment>
<keyword evidence="2" id="KW-1185">Reference proteome</keyword>
<accession>A0ABP7RZV2</accession>
<proteinExistence type="predicted"/>
<dbReference type="RefSeq" id="WP_344874479.1">
    <property type="nucleotide sequence ID" value="NZ_BAABAL010000008.1"/>
</dbReference>
<evidence type="ECO:0000313" key="2">
    <source>
        <dbReference type="Proteomes" id="UP001501747"/>
    </source>
</evidence>
<protein>
    <submittedName>
        <fullName evidence="1">Saccharopine dehydrogenase NADP-binding domain-containing protein</fullName>
    </submittedName>
</protein>
<reference evidence="2" key="1">
    <citation type="journal article" date="2019" name="Int. J. Syst. Evol. Microbiol.">
        <title>The Global Catalogue of Microorganisms (GCM) 10K type strain sequencing project: providing services to taxonomists for standard genome sequencing and annotation.</title>
        <authorList>
            <consortium name="The Broad Institute Genomics Platform"/>
            <consortium name="The Broad Institute Genome Sequencing Center for Infectious Disease"/>
            <person name="Wu L."/>
            <person name="Ma J."/>
        </authorList>
    </citation>
    <scope>NUCLEOTIDE SEQUENCE [LARGE SCALE GENOMIC DNA]</scope>
    <source>
        <strain evidence="2">JCM 17342</strain>
    </source>
</reference>
<dbReference type="Gene3D" id="3.40.50.720">
    <property type="entry name" value="NAD(P)-binding Rossmann-like Domain"/>
    <property type="match status" value="1"/>
</dbReference>
<dbReference type="PANTHER" id="PTHR43781:SF1">
    <property type="entry name" value="SACCHAROPINE DEHYDROGENASE"/>
    <property type="match status" value="1"/>
</dbReference>
<dbReference type="Proteomes" id="UP001501747">
    <property type="component" value="Unassembled WGS sequence"/>
</dbReference>
<sequence length="303" mass="31239">MIALLGATGAVGRHVLRALPGEVRAGSRSSGVDIDDDRSLASFVAGASVVVNCVGPSHKTAARVATAAVEAGADHVDAGGADAVIDPRGRRVVFAAGASPGLSGLLPRWLGSRGTKLAMYCGVLDRFTTAGAEDYLNGVNEPLAAWRNGQVKRGALTRVSDVDIPFFDEPVSAFPFMDAENEAVARSLSLVDGDWYSVVEGKHLLRALGERKGLCEASALDLAGRSPRATFVAELDGRTAVLRAGSVAELTAAVTVAATKAVLRGDVPSGLHRAATVLEPFDGLDVTVFDAPLSELAVEEGAL</sequence>
<name>A0ABP7RZV2_9PSEU</name>